<reference evidence="1" key="1">
    <citation type="submission" date="2022-02" db="EMBL/GenBank/DDBJ databases">
        <title>Plant Genome Project.</title>
        <authorList>
            <person name="Zhang R.-G."/>
        </authorList>
    </citation>
    <scope>NUCLEOTIDE SEQUENCE</scope>
    <source>
        <strain evidence="1">AT1</strain>
    </source>
</reference>
<evidence type="ECO:0000313" key="1">
    <source>
        <dbReference type="EMBL" id="KAI8547489.1"/>
    </source>
</evidence>
<protein>
    <submittedName>
        <fullName evidence="1">Uncharacterized protein</fullName>
    </submittedName>
</protein>
<accession>A0ACC0N3N6</accession>
<gene>
    <name evidence="1" type="ORF">RHMOL_Rhmol07G0199800</name>
</gene>
<dbReference type="Proteomes" id="UP001062846">
    <property type="component" value="Chromosome 7"/>
</dbReference>
<dbReference type="EMBL" id="CM046394">
    <property type="protein sequence ID" value="KAI8547489.1"/>
    <property type="molecule type" value="Genomic_DNA"/>
</dbReference>
<proteinExistence type="predicted"/>
<sequence length="108" mass="11473">MDVCGLANASDGIRVWMQALGKGVRHIGGYAGMSHGDLAGDEDVPNSRVVYLGLELLCSSVGDAEDARVAELQPDSAAGLALHDLVKQGDIQSDRDTSVWGYWTLDLE</sequence>
<keyword evidence="2" id="KW-1185">Reference proteome</keyword>
<comment type="caution">
    <text evidence="1">The sequence shown here is derived from an EMBL/GenBank/DDBJ whole genome shotgun (WGS) entry which is preliminary data.</text>
</comment>
<name>A0ACC0N3N6_RHOML</name>
<organism evidence="1 2">
    <name type="scientific">Rhododendron molle</name>
    <name type="common">Chinese azalea</name>
    <name type="synonym">Azalea mollis</name>
    <dbReference type="NCBI Taxonomy" id="49168"/>
    <lineage>
        <taxon>Eukaryota</taxon>
        <taxon>Viridiplantae</taxon>
        <taxon>Streptophyta</taxon>
        <taxon>Embryophyta</taxon>
        <taxon>Tracheophyta</taxon>
        <taxon>Spermatophyta</taxon>
        <taxon>Magnoliopsida</taxon>
        <taxon>eudicotyledons</taxon>
        <taxon>Gunneridae</taxon>
        <taxon>Pentapetalae</taxon>
        <taxon>asterids</taxon>
        <taxon>Ericales</taxon>
        <taxon>Ericaceae</taxon>
        <taxon>Ericoideae</taxon>
        <taxon>Rhodoreae</taxon>
        <taxon>Rhododendron</taxon>
    </lineage>
</organism>
<evidence type="ECO:0000313" key="2">
    <source>
        <dbReference type="Proteomes" id="UP001062846"/>
    </source>
</evidence>